<keyword evidence="2" id="KW-1133">Transmembrane helix</keyword>
<evidence type="ECO:0000256" key="1">
    <source>
        <dbReference type="SAM" id="MobiDB-lite"/>
    </source>
</evidence>
<sequence>MAFSQQQKHGSTPKFRRKVKHPQKKFKLRQYIASRSIVRLAIDYIVINAAIAILLATALVLITGDSSQAINYIYSIYTELFGKEPNWSLPDRFMYQNIRAFLATLSLLSPSLFLGIIIYKFFVLKRDNIVFRSMCDVDEENGERFLNIHFYISSSLSLYNLQFTAFIRTYETCRENASGKIYPMNTFPLTLNGDSFFPLPYNYVPGRFRIKIKENPTIGLRTDNPSIVIGDDQVIEVHTSERKIRIDRKRGDFCELYVVAAGEVPDLQAQFSELKCYRIPEDVSASPLPEMVTRFIRDEDRFEVDNWPDFEGQKLNRSQRRKAKKAGSLAE</sequence>
<dbReference type="OrthoDB" id="6396627at2"/>
<keyword evidence="2" id="KW-0472">Membrane</keyword>
<name>A0A432WWJ9_9GAMM</name>
<feature type="transmembrane region" description="Helical" evidence="2">
    <location>
        <begin position="37"/>
        <end position="62"/>
    </location>
</feature>
<accession>A0A432WWJ9</accession>
<gene>
    <name evidence="3" type="ORF">CWE13_00430</name>
</gene>
<evidence type="ECO:0000313" key="4">
    <source>
        <dbReference type="Proteomes" id="UP000286934"/>
    </source>
</evidence>
<feature type="region of interest" description="Disordered" evidence="1">
    <location>
        <begin position="1"/>
        <end position="21"/>
    </location>
</feature>
<evidence type="ECO:0000313" key="3">
    <source>
        <dbReference type="EMBL" id="RUO38154.1"/>
    </source>
</evidence>
<dbReference type="EMBL" id="PIPP01000001">
    <property type="protein sequence ID" value="RUO38154.1"/>
    <property type="molecule type" value="Genomic_DNA"/>
</dbReference>
<organism evidence="3 4">
    <name type="scientific">Aliidiomarina shirensis</name>
    <dbReference type="NCBI Taxonomy" id="1048642"/>
    <lineage>
        <taxon>Bacteria</taxon>
        <taxon>Pseudomonadati</taxon>
        <taxon>Pseudomonadota</taxon>
        <taxon>Gammaproteobacteria</taxon>
        <taxon>Alteromonadales</taxon>
        <taxon>Idiomarinaceae</taxon>
        <taxon>Aliidiomarina</taxon>
    </lineage>
</organism>
<proteinExistence type="predicted"/>
<evidence type="ECO:0000256" key="2">
    <source>
        <dbReference type="SAM" id="Phobius"/>
    </source>
</evidence>
<dbReference type="Proteomes" id="UP000286934">
    <property type="component" value="Unassembled WGS sequence"/>
</dbReference>
<feature type="transmembrane region" description="Helical" evidence="2">
    <location>
        <begin position="98"/>
        <end position="122"/>
    </location>
</feature>
<dbReference type="RefSeq" id="WP_126805378.1">
    <property type="nucleotide sequence ID" value="NZ_PIPP01000001.1"/>
</dbReference>
<dbReference type="AlphaFoldDB" id="A0A432WWJ9"/>
<protein>
    <submittedName>
        <fullName evidence="3">Uncharacterized protein</fullName>
    </submittedName>
</protein>
<keyword evidence="2" id="KW-0812">Transmembrane</keyword>
<comment type="caution">
    <text evidence="3">The sequence shown here is derived from an EMBL/GenBank/DDBJ whole genome shotgun (WGS) entry which is preliminary data.</text>
</comment>
<feature type="compositionally biased region" description="Polar residues" evidence="1">
    <location>
        <begin position="1"/>
        <end position="10"/>
    </location>
</feature>
<reference evidence="4" key="1">
    <citation type="journal article" date="2018" name="Front. Microbiol.">
        <title>Genome-Based Analysis Reveals the Taxonomy and Diversity of the Family Idiomarinaceae.</title>
        <authorList>
            <person name="Liu Y."/>
            <person name="Lai Q."/>
            <person name="Shao Z."/>
        </authorList>
    </citation>
    <scope>NUCLEOTIDE SEQUENCE [LARGE SCALE GENOMIC DNA]</scope>
    <source>
        <strain evidence="4">AIS</strain>
    </source>
</reference>
<keyword evidence="4" id="KW-1185">Reference proteome</keyword>